<keyword evidence="18" id="KW-1185">Reference proteome</keyword>
<dbReference type="RefSeq" id="XP_006263565.1">
    <property type="nucleotide sequence ID" value="XM_006263503.4"/>
</dbReference>
<dbReference type="GeneID" id="102563812"/>
<evidence type="ECO:0000256" key="13">
    <source>
        <dbReference type="ARBA" id="ARBA00023136"/>
    </source>
</evidence>
<dbReference type="PANTHER" id="PTHR15469">
    <property type="entry name" value="NADH-UBIQUINONE OXIDOREDUCTASE B15 SUBUNIT"/>
    <property type="match status" value="1"/>
</dbReference>
<comment type="subunit">
    <text evidence="4">Complex I is composed of 45 different subunits.</text>
</comment>
<evidence type="ECO:0000256" key="8">
    <source>
        <dbReference type="ARBA" id="ARBA00022692"/>
    </source>
</evidence>
<feature type="transmembrane region" description="Helical" evidence="16">
    <location>
        <begin position="92"/>
        <end position="111"/>
    </location>
</feature>
<comment type="similarity">
    <text evidence="3">Belongs to the complex I NDUFB4 subunit family.</text>
</comment>
<dbReference type="PANTHER" id="PTHR15469:SF0">
    <property type="entry name" value="NADH DEHYDROGENASE [UBIQUINONE] 1 BETA SUBCOMPLEX SUBUNIT 4"/>
    <property type="match status" value="1"/>
</dbReference>
<keyword evidence="13 16" id="KW-0472">Membrane</keyword>
<dbReference type="CTD" id="4710"/>
<evidence type="ECO:0000256" key="15">
    <source>
        <dbReference type="ARBA" id="ARBA00030987"/>
    </source>
</evidence>
<comment type="caution">
    <text evidence="17">The sequence shown here is derived from an EMBL/GenBank/DDBJ whole genome shotgun (WGS) entry which is preliminary data.</text>
</comment>
<evidence type="ECO:0000256" key="10">
    <source>
        <dbReference type="ARBA" id="ARBA00022982"/>
    </source>
</evidence>
<dbReference type="STRING" id="8496.A0A151MD48"/>
<accession>A0A151MD48</accession>
<keyword evidence="6" id="KW-0813">Transport</keyword>
<evidence type="ECO:0000256" key="11">
    <source>
        <dbReference type="ARBA" id="ARBA00022989"/>
    </source>
</evidence>
<evidence type="ECO:0000256" key="1">
    <source>
        <dbReference type="ARBA" id="ARBA00003195"/>
    </source>
</evidence>
<evidence type="ECO:0000256" key="3">
    <source>
        <dbReference type="ARBA" id="ARBA00007260"/>
    </source>
</evidence>
<protein>
    <recommendedName>
        <fullName evidence="5">NADH dehydrogenase [ubiquinone] 1 beta subcomplex subunit 4</fullName>
    </recommendedName>
    <alternativeName>
        <fullName evidence="14">Complex I-B15</fullName>
    </alternativeName>
    <alternativeName>
        <fullName evidence="15">NADH-ubiquinone oxidoreductase B15 subunit</fullName>
    </alternativeName>
</protein>
<reference evidence="17 18" key="1">
    <citation type="journal article" date="2012" name="Genome Biol.">
        <title>Sequencing three crocodilian genomes to illuminate the evolution of archosaurs and amniotes.</title>
        <authorList>
            <person name="St John J.A."/>
            <person name="Braun E.L."/>
            <person name="Isberg S.R."/>
            <person name="Miles L.G."/>
            <person name="Chong A.Y."/>
            <person name="Gongora J."/>
            <person name="Dalzell P."/>
            <person name="Moran C."/>
            <person name="Bed'hom B."/>
            <person name="Abzhanov A."/>
            <person name="Burgess S.C."/>
            <person name="Cooksey A.M."/>
            <person name="Castoe T.A."/>
            <person name="Crawford N.G."/>
            <person name="Densmore L.D."/>
            <person name="Drew J.C."/>
            <person name="Edwards S.V."/>
            <person name="Faircloth B.C."/>
            <person name="Fujita M.K."/>
            <person name="Greenwold M.J."/>
            <person name="Hoffmann F.G."/>
            <person name="Howard J.M."/>
            <person name="Iguchi T."/>
            <person name="Janes D.E."/>
            <person name="Khan S.Y."/>
            <person name="Kohno S."/>
            <person name="de Koning A.J."/>
            <person name="Lance S.L."/>
            <person name="McCarthy F.M."/>
            <person name="McCormack J.E."/>
            <person name="Merchant M.E."/>
            <person name="Peterson D.G."/>
            <person name="Pollock D.D."/>
            <person name="Pourmand N."/>
            <person name="Raney B.J."/>
            <person name="Roessler K.A."/>
            <person name="Sanford J.R."/>
            <person name="Sawyer R.H."/>
            <person name="Schmidt C.J."/>
            <person name="Triplett E.W."/>
            <person name="Tuberville T.D."/>
            <person name="Venegas-Anaya M."/>
            <person name="Howard J.T."/>
            <person name="Jarvis E.D."/>
            <person name="Guillette L.J.Jr."/>
            <person name="Glenn T.C."/>
            <person name="Green R.E."/>
            <person name="Ray D.A."/>
        </authorList>
    </citation>
    <scope>NUCLEOTIDE SEQUENCE [LARGE SCALE GENOMIC DNA]</scope>
    <source>
        <strain evidence="17">KSC_2009_1</strain>
    </source>
</reference>
<keyword evidence="10" id="KW-0249">Electron transport</keyword>
<evidence type="ECO:0000256" key="16">
    <source>
        <dbReference type="SAM" id="Phobius"/>
    </source>
</evidence>
<organism evidence="17 18">
    <name type="scientific">Alligator mississippiensis</name>
    <name type="common">American alligator</name>
    <dbReference type="NCBI Taxonomy" id="8496"/>
    <lineage>
        <taxon>Eukaryota</taxon>
        <taxon>Metazoa</taxon>
        <taxon>Chordata</taxon>
        <taxon>Craniata</taxon>
        <taxon>Vertebrata</taxon>
        <taxon>Euteleostomi</taxon>
        <taxon>Archelosauria</taxon>
        <taxon>Archosauria</taxon>
        <taxon>Crocodylia</taxon>
        <taxon>Alligatoridae</taxon>
        <taxon>Alligatorinae</taxon>
        <taxon>Alligator</taxon>
    </lineage>
</organism>
<dbReference type="EMBL" id="AKHW03006231">
    <property type="protein sequence ID" value="KYO22441.1"/>
    <property type="molecule type" value="Genomic_DNA"/>
</dbReference>
<dbReference type="eggNOG" id="ENOG502S2HF">
    <property type="taxonomic scope" value="Eukaryota"/>
</dbReference>
<evidence type="ECO:0000313" key="18">
    <source>
        <dbReference type="Proteomes" id="UP000050525"/>
    </source>
</evidence>
<evidence type="ECO:0000256" key="9">
    <source>
        <dbReference type="ARBA" id="ARBA00022792"/>
    </source>
</evidence>
<evidence type="ECO:0000256" key="12">
    <source>
        <dbReference type="ARBA" id="ARBA00023128"/>
    </source>
</evidence>
<keyword evidence="12" id="KW-0496">Mitochondrion</keyword>
<evidence type="ECO:0000256" key="2">
    <source>
        <dbReference type="ARBA" id="ARBA00004298"/>
    </source>
</evidence>
<evidence type="ECO:0000256" key="14">
    <source>
        <dbReference type="ARBA" id="ARBA00030212"/>
    </source>
</evidence>
<dbReference type="PhylomeDB" id="A0A151MD48"/>
<dbReference type="Pfam" id="PF07225">
    <property type="entry name" value="NDUF_B4"/>
    <property type="match status" value="1"/>
</dbReference>
<evidence type="ECO:0000313" key="17">
    <source>
        <dbReference type="EMBL" id="KYO22441.1"/>
    </source>
</evidence>
<evidence type="ECO:0000256" key="4">
    <source>
        <dbReference type="ARBA" id="ARBA00011533"/>
    </source>
</evidence>
<keyword evidence="9" id="KW-0999">Mitochondrion inner membrane</keyword>
<name>A0A151MD48_ALLMI</name>
<gene>
    <name evidence="17" type="primary">NDUFB4</name>
    <name evidence="17" type="ORF">Y1Q_0003018</name>
</gene>
<evidence type="ECO:0000256" key="5">
    <source>
        <dbReference type="ARBA" id="ARBA00018681"/>
    </source>
</evidence>
<comment type="function">
    <text evidence="1">Accessory subunit of the mitochondrial membrane respiratory chain NADH dehydrogenase (Complex I), that is believed not to be involved in catalysis. Complex I functions in the transfer of electrons from NADH to the respiratory chain. The immediate electron acceptor for the enzyme is believed to be ubiquinone.</text>
</comment>
<dbReference type="KEGG" id="amj:102563812"/>
<evidence type="ECO:0000256" key="6">
    <source>
        <dbReference type="ARBA" id="ARBA00022448"/>
    </source>
</evidence>
<comment type="subcellular location">
    <subcellularLocation>
        <location evidence="2">Mitochondrion inner membrane</location>
        <topology evidence="2">Single-pass membrane protein</topology>
        <orientation evidence="2">Matrix side</orientation>
    </subcellularLocation>
</comment>
<keyword evidence="7" id="KW-0679">Respiratory chain</keyword>
<dbReference type="AlphaFoldDB" id="A0A151MD48"/>
<proteinExistence type="inferred from homology"/>
<dbReference type="Proteomes" id="UP000050525">
    <property type="component" value="Unassembled WGS sequence"/>
</dbReference>
<dbReference type="GO" id="GO:0005743">
    <property type="term" value="C:mitochondrial inner membrane"/>
    <property type="evidence" value="ECO:0007669"/>
    <property type="project" value="UniProtKB-SubCell"/>
</dbReference>
<keyword evidence="8 16" id="KW-0812">Transmembrane</keyword>
<evidence type="ECO:0000256" key="7">
    <source>
        <dbReference type="ARBA" id="ARBA00022660"/>
    </source>
</evidence>
<keyword evidence="11 16" id="KW-1133">Transmembrane helix</keyword>
<sequence length="134" mass="15562">MPESSRLSGVGYKPLVGVSLPRTLDPAEYQQSEQTRQQQAERLALRSRLKLQYQLQLNNPHRHGLVEDPALLRWTYARANVYPHFRPTIKTSLLGIVWGVGPVVFWTYVFAKRRAQKEKEIKEGKRELLAHLRC</sequence>
<dbReference type="InterPro" id="IPR009866">
    <property type="entry name" value="NADH_UbQ_OxRdtase_NDUFB4_su"/>
</dbReference>
<dbReference type="OrthoDB" id="5818798at2759"/>